<protein>
    <submittedName>
        <fullName evidence="10">Sugar ABC transporter ATP-binding protein</fullName>
    </submittedName>
</protein>
<evidence type="ECO:0000256" key="3">
    <source>
        <dbReference type="ARBA" id="ARBA00022597"/>
    </source>
</evidence>
<keyword evidence="7" id="KW-1278">Translocase</keyword>
<dbReference type="Pfam" id="PF00005">
    <property type="entry name" value="ABC_tran"/>
    <property type="match status" value="2"/>
</dbReference>
<dbReference type="PROSITE" id="PS00211">
    <property type="entry name" value="ABC_TRANSPORTER_1"/>
    <property type="match status" value="1"/>
</dbReference>
<keyword evidence="8" id="KW-0472">Membrane</keyword>
<keyword evidence="1" id="KW-0813">Transport</keyword>
<keyword evidence="4" id="KW-0677">Repeat</keyword>
<keyword evidence="11" id="KW-1185">Reference proteome</keyword>
<evidence type="ECO:0000259" key="9">
    <source>
        <dbReference type="PROSITE" id="PS50893"/>
    </source>
</evidence>
<evidence type="ECO:0000256" key="1">
    <source>
        <dbReference type="ARBA" id="ARBA00022448"/>
    </source>
</evidence>
<evidence type="ECO:0000256" key="2">
    <source>
        <dbReference type="ARBA" id="ARBA00022475"/>
    </source>
</evidence>
<feature type="domain" description="ABC transporter" evidence="9">
    <location>
        <begin position="251"/>
        <end position="497"/>
    </location>
</feature>
<dbReference type="PROSITE" id="PS50893">
    <property type="entry name" value="ABC_TRANSPORTER_2"/>
    <property type="match status" value="2"/>
</dbReference>
<evidence type="ECO:0000313" key="11">
    <source>
        <dbReference type="Proteomes" id="UP001060164"/>
    </source>
</evidence>
<dbReference type="Proteomes" id="UP001060164">
    <property type="component" value="Chromosome"/>
</dbReference>
<dbReference type="RefSeq" id="WP_044983640.1">
    <property type="nucleotide sequence ID" value="NZ_CABLBR010000053.1"/>
</dbReference>
<name>A0ABY5VEB1_9FIRM</name>
<dbReference type="InterPro" id="IPR027417">
    <property type="entry name" value="P-loop_NTPase"/>
</dbReference>
<reference evidence="10" key="1">
    <citation type="journal article" date="2022" name="Cell">
        <title>Design, construction, and in vivo augmentation of a complex gut microbiome.</title>
        <authorList>
            <person name="Cheng A.G."/>
            <person name="Ho P.Y."/>
            <person name="Aranda-Diaz A."/>
            <person name="Jain S."/>
            <person name="Yu F.B."/>
            <person name="Meng X."/>
            <person name="Wang M."/>
            <person name="Iakiviak M."/>
            <person name="Nagashima K."/>
            <person name="Zhao A."/>
            <person name="Murugkar P."/>
            <person name="Patil A."/>
            <person name="Atabakhsh K."/>
            <person name="Weakley A."/>
            <person name="Yan J."/>
            <person name="Brumbaugh A.R."/>
            <person name="Higginbottom S."/>
            <person name="Dimas A."/>
            <person name="Shiver A.L."/>
            <person name="Deutschbauer A."/>
            <person name="Neff N."/>
            <person name="Sonnenburg J.L."/>
            <person name="Huang K.C."/>
            <person name="Fischbach M.A."/>
        </authorList>
    </citation>
    <scope>NUCLEOTIDE SEQUENCE</scope>
    <source>
        <strain evidence="10">DSM 19829</strain>
    </source>
</reference>
<dbReference type="Gene3D" id="3.40.50.300">
    <property type="entry name" value="P-loop containing nucleotide triphosphate hydrolases"/>
    <property type="match status" value="2"/>
</dbReference>
<evidence type="ECO:0000256" key="7">
    <source>
        <dbReference type="ARBA" id="ARBA00022967"/>
    </source>
</evidence>
<evidence type="ECO:0000256" key="5">
    <source>
        <dbReference type="ARBA" id="ARBA00022741"/>
    </source>
</evidence>
<accession>A0ABY5VEB1</accession>
<dbReference type="InterPro" id="IPR017871">
    <property type="entry name" value="ABC_transporter-like_CS"/>
</dbReference>
<dbReference type="PANTHER" id="PTHR43790:SF3">
    <property type="entry name" value="D-ALLOSE IMPORT ATP-BINDING PROTEIN ALSA-RELATED"/>
    <property type="match status" value="1"/>
</dbReference>
<evidence type="ECO:0000256" key="6">
    <source>
        <dbReference type="ARBA" id="ARBA00022840"/>
    </source>
</evidence>
<sequence length="503" mass="55916">MEKKKIALELKHISKSFPGVKALDDVSFAVEEGSVHILVGENGAGKSTLIKIINGMYTADQGELCVFGEKITTHNPRYMKEIGIATIHQELNPVPDLTIAENIFLGRVPTRGPKIVDKKRMVKDAQKLIDDLGFHYDARRIMRSLTVSDMQIIEIIKAISVNAKVIIMDEPTSSITESEVAVLHEQIHKLRKMGISIIYISHKLEEIRQVGDRVTVIRDGRVISSHGVDELTTEEIITKMVGRRMDHVYPIKESGIGKALFEVKNFTQPKIFHNVTFTLHKGEILGMAGLVGAGRTEVVRAIFGLDPHETGELYINGRQIEIRKVSDAIKEGIIMLSEDRKLEGLVLIRSIAENIGLPNLKRYRGFLLNKKLERQDAEEMKKKLAIKTPTIHTEAQSLSGGNQQKVVIAKWLLQDPLVFIMDEPTRGIDVGAKYEIYKIMCDLAAQGAGVIMISSELPEIIGVCDRTLVMAEGRITGEVARKDFSQERIMSFALGGAAVNGKD</sequence>
<dbReference type="SUPFAM" id="SSF52540">
    <property type="entry name" value="P-loop containing nucleoside triphosphate hydrolases"/>
    <property type="match status" value="2"/>
</dbReference>
<evidence type="ECO:0000256" key="4">
    <source>
        <dbReference type="ARBA" id="ARBA00022737"/>
    </source>
</evidence>
<keyword evidence="5" id="KW-0547">Nucleotide-binding</keyword>
<dbReference type="SMART" id="SM00382">
    <property type="entry name" value="AAA"/>
    <property type="match status" value="2"/>
</dbReference>
<organism evidence="10 11">
    <name type="scientific">Ruminococcus gauvreauii</name>
    <dbReference type="NCBI Taxonomy" id="438033"/>
    <lineage>
        <taxon>Bacteria</taxon>
        <taxon>Bacillati</taxon>
        <taxon>Bacillota</taxon>
        <taxon>Clostridia</taxon>
        <taxon>Eubacteriales</taxon>
        <taxon>Oscillospiraceae</taxon>
        <taxon>Ruminococcus</taxon>
    </lineage>
</organism>
<keyword evidence="3" id="KW-0762">Sugar transport</keyword>
<dbReference type="CDD" id="cd03216">
    <property type="entry name" value="ABC_Carb_Monos_I"/>
    <property type="match status" value="1"/>
</dbReference>
<proteinExistence type="predicted"/>
<dbReference type="InterPro" id="IPR003439">
    <property type="entry name" value="ABC_transporter-like_ATP-bd"/>
</dbReference>
<evidence type="ECO:0000256" key="8">
    <source>
        <dbReference type="ARBA" id="ARBA00023136"/>
    </source>
</evidence>
<gene>
    <name evidence="10" type="ORF">NQ502_14485</name>
</gene>
<feature type="domain" description="ABC transporter" evidence="9">
    <location>
        <begin position="8"/>
        <end position="244"/>
    </location>
</feature>
<evidence type="ECO:0000313" key="10">
    <source>
        <dbReference type="EMBL" id="UWP58573.1"/>
    </source>
</evidence>
<keyword evidence="2" id="KW-1003">Cell membrane</keyword>
<dbReference type="GO" id="GO:0005524">
    <property type="term" value="F:ATP binding"/>
    <property type="evidence" value="ECO:0007669"/>
    <property type="project" value="UniProtKB-KW"/>
</dbReference>
<dbReference type="PANTHER" id="PTHR43790">
    <property type="entry name" value="CARBOHYDRATE TRANSPORT ATP-BINDING PROTEIN MG119-RELATED"/>
    <property type="match status" value="1"/>
</dbReference>
<dbReference type="InterPro" id="IPR003593">
    <property type="entry name" value="AAA+_ATPase"/>
</dbReference>
<dbReference type="EMBL" id="CP102290">
    <property type="protein sequence ID" value="UWP58573.1"/>
    <property type="molecule type" value="Genomic_DNA"/>
</dbReference>
<keyword evidence="6 10" id="KW-0067">ATP-binding</keyword>
<dbReference type="InterPro" id="IPR050107">
    <property type="entry name" value="ABC_carbohydrate_import_ATPase"/>
</dbReference>
<dbReference type="CDD" id="cd03215">
    <property type="entry name" value="ABC_Carb_Monos_II"/>
    <property type="match status" value="1"/>
</dbReference>